<dbReference type="Proteomes" id="UP000799536">
    <property type="component" value="Unassembled WGS sequence"/>
</dbReference>
<name>A0A9P4JIY9_9PLEO</name>
<keyword evidence="2" id="KW-1185">Reference proteome</keyword>
<dbReference type="AlphaFoldDB" id="A0A9P4JIY9"/>
<dbReference type="OrthoDB" id="4192220at2759"/>
<organism evidence="1 2">
    <name type="scientific">Delitschia confertaspora ATCC 74209</name>
    <dbReference type="NCBI Taxonomy" id="1513339"/>
    <lineage>
        <taxon>Eukaryota</taxon>
        <taxon>Fungi</taxon>
        <taxon>Dikarya</taxon>
        <taxon>Ascomycota</taxon>
        <taxon>Pezizomycotina</taxon>
        <taxon>Dothideomycetes</taxon>
        <taxon>Pleosporomycetidae</taxon>
        <taxon>Pleosporales</taxon>
        <taxon>Delitschiaceae</taxon>
        <taxon>Delitschia</taxon>
    </lineage>
</organism>
<proteinExistence type="predicted"/>
<reference evidence="1" key="1">
    <citation type="journal article" date="2020" name="Stud. Mycol.">
        <title>101 Dothideomycetes genomes: a test case for predicting lifestyles and emergence of pathogens.</title>
        <authorList>
            <person name="Haridas S."/>
            <person name="Albert R."/>
            <person name="Binder M."/>
            <person name="Bloem J."/>
            <person name="Labutti K."/>
            <person name="Salamov A."/>
            <person name="Andreopoulos B."/>
            <person name="Baker S."/>
            <person name="Barry K."/>
            <person name="Bills G."/>
            <person name="Bluhm B."/>
            <person name="Cannon C."/>
            <person name="Castanera R."/>
            <person name="Culley D."/>
            <person name="Daum C."/>
            <person name="Ezra D."/>
            <person name="Gonzalez J."/>
            <person name="Henrissat B."/>
            <person name="Kuo A."/>
            <person name="Liang C."/>
            <person name="Lipzen A."/>
            <person name="Lutzoni F."/>
            <person name="Magnuson J."/>
            <person name="Mondo S."/>
            <person name="Nolan M."/>
            <person name="Ohm R."/>
            <person name="Pangilinan J."/>
            <person name="Park H.-J."/>
            <person name="Ramirez L."/>
            <person name="Alfaro M."/>
            <person name="Sun H."/>
            <person name="Tritt A."/>
            <person name="Yoshinaga Y."/>
            <person name="Zwiers L.-H."/>
            <person name="Turgeon B."/>
            <person name="Goodwin S."/>
            <person name="Spatafora J."/>
            <person name="Crous P."/>
            <person name="Grigoriev I."/>
        </authorList>
    </citation>
    <scope>NUCLEOTIDE SEQUENCE</scope>
    <source>
        <strain evidence="1">ATCC 74209</strain>
    </source>
</reference>
<accession>A0A9P4JIY9</accession>
<protein>
    <submittedName>
        <fullName evidence="1">Uncharacterized protein</fullName>
    </submittedName>
</protein>
<sequence length="233" mass="26221">MGFRISFPKAYERLDEICDSLSRLGNLKTFSLTLEEQAGEEQTGKYTLPGAVAVRILNTLQPSVINLDMDCWSLDYGLSRDPVIPAESHVCEALGNLFERLHYLRLHISYLCPQIFSRCHSVAPHFSKPDAPSPAEGTFALRYAVIHLNADPSVLTPSYACRCRFRSRAVKLEARHLTEFLRILYEGGAFPFLERFVVIDLGYSQFHAEKEKVPFGVPRFEGKGAGWGVSGHR</sequence>
<evidence type="ECO:0000313" key="1">
    <source>
        <dbReference type="EMBL" id="KAF2198064.1"/>
    </source>
</evidence>
<evidence type="ECO:0000313" key="2">
    <source>
        <dbReference type="Proteomes" id="UP000799536"/>
    </source>
</evidence>
<comment type="caution">
    <text evidence="1">The sequence shown here is derived from an EMBL/GenBank/DDBJ whole genome shotgun (WGS) entry which is preliminary data.</text>
</comment>
<dbReference type="EMBL" id="ML994174">
    <property type="protein sequence ID" value="KAF2198064.1"/>
    <property type="molecule type" value="Genomic_DNA"/>
</dbReference>
<gene>
    <name evidence="1" type="ORF">GQ43DRAFT_434603</name>
</gene>